<keyword evidence="1 2" id="KW-0238">DNA-binding</keyword>
<keyword evidence="7" id="KW-1185">Reference proteome</keyword>
<sequence length="190" mass="22714">MSNYEAKRQQTRQIIINSMIMIAEAKGLEKVTVSDIIKNANINRSTFYRYFEDKFALINFIESNILNAIKIKYNIFNNCSNEELKRGKPQDIFIRSFLNVIENNHKLLSFLLSEKGDFEFNFQLVHFFESIIRKSLDKNPDNFDDKRKKIFAFYCAVEAIGLISFWVHNFEDYSKDYIYNFINKDMWYVI</sequence>
<dbReference type="RefSeq" id="WP_105964231.1">
    <property type="nucleotide sequence ID" value="NZ_POSO01000002.1"/>
</dbReference>
<dbReference type="EMBL" id="QUAV01000001">
    <property type="protein sequence ID" value="TPR26278.1"/>
    <property type="molecule type" value="Genomic_DNA"/>
</dbReference>
<dbReference type="InterPro" id="IPR050624">
    <property type="entry name" value="HTH-type_Tx_Regulator"/>
</dbReference>
<dbReference type="PANTHER" id="PTHR43479:SF7">
    <property type="entry name" value="TETR-FAMILY TRANSCRIPTIONAL REGULATOR"/>
    <property type="match status" value="1"/>
</dbReference>
<dbReference type="InterPro" id="IPR039532">
    <property type="entry name" value="TetR_C_Firmicutes"/>
</dbReference>
<keyword evidence="3" id="KW-0472">Membrane</keyword>
<name>A0A9Q8MTS3_9LACO</name>
<feature type="domain" description="HTH tetR-type" evidence="4">
    <location>
        <begin position="9"/>
        <end position="69"/>
    </location>
</feature>
<dbReference type="AlphaFoldDB" id="A0A9Q8MTS3"/>
<feature type="transmembrane region" description="Helical" evidence="3">
    <location>
        <begin position="150"/>
        <end position="167"/>
    </location>
</feature>
<reference evidence="6 7" key="1">
    <citation type="submission" date="2018-08" db="EMBL/GenBank/DDBJ databases">
        <title>Comparative genomics of wild bee and flower associated Lactobacillus reveals potential adaptation to the bee host.</title>
        <authorList>
            <person name="Vuong H.Q."/>
            <person name="Mcfrederick Q.S."/>
        </authorList>
    </citation>
    <scope>NUCLEOTIDE SEQUENCE</scope>
    <source>
        <strain evidence="5 7">HV_13</strain>
        <strain evidence="6">HV_63</strain>
    </source>
</reference>
<evidence type="ECO:0000256" key="3">
    <source>
        <dbReference type="SAM" id="Phobius"/>
    </source>
</evidence>
<gene>
    <name evidence="5" type="ORF">DY114_00865</name>
    <name evidence="6" type="ORF">DY130_06390</name>
</gene>
<dbReference type="Pfam" id="PF14278">
    <property type="entry name" value="TetR_C_8"/>
    <property type="match status" value="1"/>
</dbReference>
<evidence type="ECO:0000313" key="5">
    <source>
        <dbReference type="EMBL" id="TPR26278.1"/>
    </source>
</evidence>
<dbReference type="Gene3D" id="1.10.357.10">
    <property type="entry name" value="Tetracycline Repressor, domain 2"/>
    <property type="match status" value="1"/>
</dbReference>
<proteinExistence type="predicted"/>
<dbReference type="GeneID" id="58108301"/>
<keyword evidence="3" id="KW-1133">Transmembrane helix</keyword>
<evidence type="ECO:0000313" key="8">
    <source>
        <dbReference type="Proteomes" id="UP000784700"/>
    </source>
</evidence>
<dbReference type="InterPro" id="IPR001647">
    <property type="entry name" value="HTH_TetR"/>
</dbReference>
<evidence type="ECO:0000259" key="4">
    <source>
        <dbReference type="PROSITE" id="PS50977"/>
    </source>
</evidence>
<dbReference type="PROSITE" id="PS50977">
    <property type="entry name" value="HTH_TETR_2"/>
    <property type="match status" value="1"/>
</dbReference>
<organism evidence="6 8">
    <name type="scientific">Apilactobacillus micheneri</name>
    <dbReference type="NCBI Taxonomy" id="1899430"/>
    <lineage>
        <taxon>Bacteria</taxon>
        <taxon>Bacillati</taxon>
        <taxon>Bacillota</taxon>
        <taxon>Bacilli</taxon>
        <taxon>Lactobacillales</taxon>
        <taxon>Lactobacillaceae</taxon>
        <taxon>Apilactobacillus</taxon>
    </lineage>
</organism>
<evidence type="ECO:0000256" key="2">
    <source>
        <dbReference type="PROSITE-ProRule" id="PRU00335"/>
    </source>
</evidence>
<protein>
    <submittedName>
        <fullName evidence="6">TetR/AcrR family transcriptional regulator</fullName>
    </submittedName>
</protein>
<dbReference type="GO" id="GO:0003677">
    <property type="term" value="F:DNA binding"/>
    <property type="evidence" value="ECO:0007669"/>
    <property type="project" value="UniProtKB-UniRule"/>
</dbReference>
<dbReference type="Pfam" id="PF00440">
    <property type="entry name" value="TetR_N"/>
    <property type="match status" value="1"/>
</dbReference>
<keyword evidence="3" id="KW-0812">Transmembrane</keyword>
<dbReference type="SUPFAM" id="SSF46689">
    <property type="entry name" value="Homeodomain-like"/>
    <property type="match status" value="1"/>
</dbReference>
<feature type="DNA-binding region" description="H-T-H motif" evidence="2">
    <location>
        <begin position="32"/>
        <end position="51"/>
    </location>
</feature>
<dbReference type="Proteomes" id="UP000777560">
    <property type="component" value="Unassembled WGS sequence"/>
</dbReference>
<dbReference type="PANTHER" id="PTHR43479">
    <property type="entry name" value="ACREF/ENVCD OPERON REPRESSOR-RELATED"/>
    <property type="match status" value="1"/>
</dbReference>
<comment type="caution">
    <text evidence="6">The sequence shown here is derived from an EMBL/GenBank/DDBJ whole genome shotgun (WGS) entry which is preliminary data.</text>
</comment>
<dbReference type="Proteomes" id="UP000784700">
    <property type="component" value="Unassembled WGS sequence"/>
</dbReference>
<evidence type="ECO:0000313" key="7">
    <source>
        <dbReference type="Proteomes" id="UP000777560"/>
    </source>
</evidence>
<dbReference type="EMBL" id="QUBG01000007">
    <property type="protein sequence ID" value="TPR43107.1"/>
    <property type="molecule type" value="Genomic_DNA"/>
</dbReference>
<evidence type="ECO:0000313" key="6">
    <source>
        <dbReference type="EMBL" id="TPR43107.1"/>
    </source>
</evidence>
<dbReference type="InterPro" id="IPR009057">
    <property type="entry name" value="Homeodomain-like_sf"/>
</dbReference>
<evidence type="ECO:0000256" key="1">
    <source>
        <dbReference type="ARBA" id="ARBA00023125"/>
    </source>
</evidence>
<accession>A0A9Q8MTS3</accession>